<gene>
    <name evidence="1" type="ORF">JM16_000233</name>
</gene>
<protein>
    <recommendedName>
        <fullName evidence="3">CBM1 domain-containing protein</fullName>
    </recommendedName>
</protein>
<name>A0A8T0M9K2_9STRA</name>
<evidence type="ECO:0000313" key="1">
    <source>
        <dbReference type="EMBL" id="KAG2532613.1"/>
    </source>
</evidence>
<accession>A0A8T0M9K2</accession>
<comment type="caution">
    <text evidence="1">The sequence shown here is derived from an EMBL/GenBank/DDBJ whole genome shotgun (WGS) entry which is preliminary data.</text>
</comment>
<proteinExistence type="predicted"/>
<organism evidence="1 2">
    <name type="scientific">Phytophthora kernoviae</name>
    <dbReference type="NCBI Taxonomy" id="325452"/>
    <lineage>
        <taxon>Eukaryota</taxon>
        <taxon>Sar</taxon>
        <taxon>Stramenopiles</taxon>
        <taxon>Oomycota</taxon>
        <taxon>Peronosporomycetes</taxon>
        <taxon>Peronosporales</taxon>
        <taxon>Peronosporaceae</taxon>
        <taxon>Phytophthora</taxon>
    </lineage>
</organism>
<feature type="non-terminal residue" evidence="1">
    <location>
        <position position="1"/>
    </location>
</feature>
<evidence type="ECO:0000313" key="2">
    <source>
        <dbReference type="Proteomes" id="UP000785171"/>
    </source>
</evidence>
<dbReference type="Proteomes" id="UP000785171">
    <property type="component" value="Unassembled WGS sequence"/>
</dbReference>
<sequence length="362" mass="38722">EEVPVQTYPTLTEEVPAKTYPTLTEEVPAKTYPTLTEEVPVQTYPTLTEEVPAKTYPTLTEEVPVQTYPASTEEASAKPCPTPTEGILVQTYPTSTEEASAVSVEDWQECTIVHVCKTAGSVCTRFSSYYSQCLPETLPTGSLCGQDDGTNDWKYPYCSNGETCVAQGTDFYCRSTSHVTTTTTTDSVESVAATTSGTVATWGDCTGGKTCTNPTSQCIAHSQWYAQCKPATLPAGELCGQNDGSTNVWRYDHCPTGQQCVAVGTDFRCRSAGSVTTTTPPTTTTESVATWGDCTGGKTCTNPTSQCIAHSQWYAQCKPATLPAGELCGQRSGATTLWLYSHCPSGQTCKTLAGNDTDLRCQ</sequence>
<dbReference type="EMBL" id="JPWV03000003">
    <property type="protein sequence ID" value="KAG2532613.1"/>
    <property type="molecule type" value="Genomic_DNA"/>
</dbReference>
<dbReference type="AlphaFoldDB" id="A0A8T0M9K2"/>
<reference evidence="1" key="1">
    <citation type="journal article" date="2015" name="Genom Data">
        <title>Genome sequences of six Phytophthora species associated with forests in New Zealand.</title>
        <authorList>
            <person name="Studholme D.J."/>
            <person name="McDougal R.L."/>
            <person name="Sambles C."/>
            <person name="Hansen E."/>
            <person name="Hardy G."/>
            <person name="Grant M."/>
            <person name="Ganley R.J."/>
            <person name="Williams N.M."/>
        </authorList>
    </citation>
    <scope>NUCLEOTIDE SEQUENCE</scope>
    <source>
        <strain evidence="1">NZFS 2646</strain>
    </source>
</reference>
<reference evidence="1" key="2">
    <citation type="submission" date="2020-06" db="EMBL/GenBank/DDBJ databases">
        <authorList>
            <person name="Studholme D.J."/>
        </authorList>
    </citation>
    <scope>NUCLEOTIDE SEQUENCE</scope>
    <source>
        <strain evidence="1">NZFS 2646</strain>
    </source>
</reference>
<evidence type="ECO:0008006" key="3">
    <source>
        <dbReference type="Google" id="ProtNLM"/>
    </source>
</evidence>